<dbReference type="GeneID" id="28251463"/>
<geneLocation type="plasmid" evidence="2 3">
    <name>unnamed1</name>
</geneLocation>
<organism evidence="2 3">
    <name type="scientific">Tritonibacter mobilis F1926</name>
    <dbReference type="NCBI Taxonomy" id="1265309"/>
    <lineage>
        <taxon>Bacteria</taxon>
        <taxon>Pseudomonadati</taxon>
        <taxon>Pseudomonadota</taxon>
        <taxon>Alphaproteobacteria</taxon>
        <taxon>Rhodobacterales</taxon>
        <taxon>Paracoccaceae</taxon>
        <taxon>Tritonibacter</taxon>
    </lineage>
</organism>
<dbReference type="PANTHER" id="PTHR42941:SF1">
    <property type="entry name" value="SLL1037 PROTEIN"/>
    <property type="match status" value="1"/>
</dbReference>
<accession>A0A1B1A721</accession>
<dbReference type="EMBL" id="CP015231">
    <property type="protein sequence ID" value="ANP42374.1"/>
    <property type="molecule type" value="Genomic_DNA"/>
</dbReference>
<evidence type="ECO:0000313" key="3">
    <source>
        <dbReference type="Proteomes" id="UP000013243"/>
    </source>
</evidence>
<dbReference type="Gene3D" id="3.40.190.10">
    <property type="entry name" value="Periplasmic binding protein-like II"/>
    <property type="match status" value="2"/>
</dbReference>
<evidence type="ECO:0000313" key="2">
    <source>
        <dbReference type="EMBL" id="ANP42374.1"/>
    </source>
</evidence>
<dbReference type="AlphaFoldDB" id="A0A1B1A721"/>
<proteinExistence type="predicted"/>
<protein>
    <submittedName>
        <fullName evidence="2">TRAP ABC transporter substrate-binding protein</fullName>
    </submittedName>
</protein>
<evidence type="ECO:0000256" key="1">
    <source>
        <dbReference type="SAM" id="SignalP"/>
    </source>
</evidence>
<dbReference type="InterPro" id="IPR011852">
    <property type="entry name" value="TRAP_TAXI"/>
</dbReference>
<sequence length="319" mass="34078">MNTVAGLKHGLILGLGLALAAPAFAQDRLAVGTTSSSSSQYGYYVAVAQVLKSVGVDLQVVETGASLDNLRRLDRGQVDMGLVTTNIAKLAAEGHESIPQQSDTQTLWIYAQLPQNVIVRADAEIDSIADLEGVQYNPGIRGSATESTAERVFAAMGVQPDFVRGSTGDTVDAIKDNRVAGYVKSGVGYKVDGSTLDLASFVPVKILGLTDEQKQSISEQVSDVTLMDVPAGAIEGAEPYTTWSMGFATVVKPDFDEETAYRIAKAIFEDQEIQRGAFAVTGEFDLAQLTIDVATTPLHPGTIRYLEEKGYKVLDDLRP</sequence>
<gene>
    <name evidence="2" type="ORF">K529_016480</name>
</gene>
<name>A0A1B1A721_9RHOB</name>
<reference evidence="2 3" key="1">
    <citation type="journal article" date="2016" name="ISME J.">
        <title>Global occurrence and heterogeneity of the Roseobacter-clade species Ruegeria mobilis.</title>
        <authorList>
            <person name="Sonnenschein E."/>
            <person name="Gram L."/>
        </authorList>
    </citation>
    <scope>NUCLEOTIDE SEQUENCE [LARGE SCALE GENOMIC DNA]</scope>
    <source>
        <strain evidence="2 3">F1926</strain>
        <plasmid evidence="2 3">unnamed1</plasmid>
    </source>
</reference>
<keyword evidence="2" id="KW-0614">Plasmid</keyword>
<dbReference type="NCBIfam" id="TIGR02122">
    <property type="entry name" value="TRAP_TAXI"/>
    <property type="match status" value="1"/>
</dbReference>
<dbReference type="Pfam" id="PF16868">
    <property type="entry name" value="NMT1_3"/>
    <property type="match status" value="1"/>
</dbReference>
<dbReference type="KEGG" id="rmb:K529_016480"/>
<feature type="signal peptide" evidence="1">
    <location>
        <begin position="1"/>
        <end position="25"/>
    </location>
</feature>
<dbReference type="PANTHER" id="PTHR42941">
    <property type="entry name" value="SLL1037 PROTEIN"/>
    <property type="match status" value="1"/>
</dbReference>
<keyword evidence="1" id="KW-0732">Signal</keyword>
<feature type="chain" id="PRO_5008518460" evidence="1">
    <location>
        <begin position="26"/>
        <end position="319"/>
    </location>
</feature>
<dbReference type="Proteomes" id="UP000013243">
    <property type="component" value="Plasmid unnamed1"/>
</dbReference>
<dbReference type="SUPFAM" id="SSF53850">
    <property type="entry name" value="Periplasmic binding protein-like II"/>
    <property type="match status" value="1"/>
</dbReference>
<dbReference type="OrthoDB" id="9776669at2"/>
<dbReference type="RefSeq" id="WP_005610977.1">
    <property type="nucleotide sequence ID" value="NZ_CP015231.1"/>
</dbReference>